<name>A0A1V0SLM7_9VIRU</name>
<proteinExistence type="predicted"/>
<reference evidence="1" key="1">
    <citation type="journal article" date="2017" name="Science">
        <title>Giant viruses with an expanded complement of translation system components.</title>
        <authorList>
            <person name="Schulz F."/>
            <person name="Yutin N."/>
            <person name="Ivanova N.N."/>
            <person name="Ortega D.R."/>
            <person name="Lee T.K."/>
            <person name="Vierheilig J."/>
            <person name="Daims H."/>
            <person name="Horn M."/>
            <person name="Wagner M."/>
            <person name="Jensen G.J."/>
            <person name="Kyrpides N.C."/>
            <person name="Koonin E.V."/>
            <person name="Woyke T."/>
        </authorList>
    </citation>
    <scope>NUCLEOTIDE SEQUENCE</scope>
    <source>
        <strain evidence="1">KNV1</strain>
    </source>
</reference>
<sequence length="290" mass="34203">MSNYKKANDWEKGINDNNIKLSSNERLILAKIKDDALLLDKKEYVEKKKKKKRPKKRGEYKITHNYLTVTINPKECNISDLHDIIDIINKKKWVNLICYSFEQRGETTIDKGVGKHIHLILSKPDELERSTPTCIRRLLYNSLKEYFDSNTDKIIKVKKVNNVGKTKYEEYMKGDKDESKLRRVEIDNIWRKENNLNKIYYIDNESINNGESLSSDDDTDNDTDIIEELKNQLNDKDNIINELYKQIQHLKNISIKSNELNIKLMEQIKEHDTKVDKNKLSFNFADSDTE</sequence>
<organism evidence="1">
    <name type="scientific">Klosneuvirus KNV1</name>
    <dbReference type="NCBI Taxonomy" id="1977640"/>
    <lineage>
        <taxon>Viruses</taxon>
        <taxon>Varidnaviria</taxon>
        <taxon>Bamfordvirae</taxon>
        <taxon>Nucleocytoviricota</taxon>
        <taxon>Megaviricetes</taxon>
        <taxon>Imitervirales</taxon>
        <taxon>Mimiviridae</taxon>
        <taxon>Klosneuvirinae</taxon>
        <taxon>Klosneuvirus</taxon>
    </lineage>
</organism>
<evidence type="ECO:0000313" key="1">
    <source>
        <dbReference type="EMBL" id="ARF12649.1"/>
    </source>
</evidence>
<gene>
    <name evidence="1" type="ORF">Klosneuvirus_12_6</name>
</gene>
<dbReference type="EMBL" id="KY684119">
    <property type="protein sequence ID" value="ARF12649.1"/>
    <property type="molecule type" value="Genomic_DNA"/>
</dbReference>
<accession>A0A1V0SLM7</accession>
<protein>
    <submittedName>
        <fullName evidence="1">Uncharacterized protein</fullName>
    </submittedName>
</protein>